<accession>A0A1G1YTK4</accession>
<gene>
    <name evidence="1" type="ORF">A2912_06255</name>
</gene>
<dbReference type="Proteomes" id="UP000178122">
    <property type="component" value="Unassembled WGS sequence"/>
</dbReference>
<name>A0A1G1YTK4_9BACT</name>
<dbReference type="EMBL" id="MHIN01000008">
    <property type="protein sequence ID" value="OGY55685.1"/>
    <property type="molecule type" value="Genomic_DNA"/>
</dbReference>
<sequence>MKEGNEVAQEIVSILKPHQINQSEIPVDILSSQPRDLFGYKNRLFTLSQDVDDYRTNTGRWVDMIWGLGVYTLEPQAIGYVLCNKEFLKQERIKQLLR</sequence>
<evidence type="ECO:0000313" key="1">
    <source>
        <dbReference type="EMBL" id="OGY55685.1"/>
    </source>
</evidence>
<reference evidence="1 2" key="1">
    <citation type="journal article" date="2016" name="Nat. Commun.">
        <title>Thousands of microbial genomes shed light on interconnected biogeochemical processes in an aquifer system.</title>
        <authorList>
            <person name="Anantharaman K."/>
            <person name="Brown C.T."/>
            <person name="Hug L.A."/>
            <person name="Sharon I."/>
            <person name="Castelle C.J."/>
            <person name="Probst A.J."/>
            <person name="Thomas B.C."/>
            <person name="Singh A."/>
            <person name="Wilkins M.J."/>
            <person name="Karaoz U."/>
            <person name="Brodie E.L."/>
            <person name="Williams K.H."/>
            <person name="Hubbard S.S."/>
            <person name="Banfield J.F."/>
        </authorList>
    </citation>
    <scope>NUCLEOTIDE SEQUENCE [LARGE SCALE GENOMIC DNA]</scope>
</reference>
<proteinExistence type="predicted"/>
<protein>
    <submittedName>
        <fullName evidence="1">Uncharacterized protein</fullName>
    </submittedName>
</protein>
<dbReference type="AlphaFoldDB" id="A0A1G1YTK4"/>
<organism evidence="1 2">
    <name type="scientific">Candidatus Buchananbacteria bacterium RIFCSPLOWO2_01_FULL_40_23b</name>
    <dbReference type="NCBI Taxonomy" id="1797544"/>
    <lineage>
        <taxon>Bacteria</taxon>
        <taxon>Candidatus Buchananiibacteriota</taxon>
    </lineage>
</organism>
<evidence type="ECO:0000313" key="2">
    <source>
        <dbReference type="Proteomes" id="UP000178122"/>
    </source>
</evidence>
<comment type="caution">
    <text evidence="1">The sequence shown here is derived from an EMBL/GenBank/DDBJ whole genome shotgun (WGS) entry which is preliminary data.</text>
</comment>